<protein>
    <recommendedName>
        <fullName evidence="3">CARDB protein</fullName>
    </recommendedName>
</protein>
<evidence type="ECO:0000313" key="2">
    <source>
        <dbReference type="Proteomes" id="UP000243250"/>
    </source>
</evidence>
<name>A0A1I6FUI5_9EURY</name>
<dbReference type="AlphaFoldDB" id="A0A1I6FUI5"/>
<dbReference type="EMBL" id="FOYS01000001">
    <property type="protein sequence ID" value="SFR33477.1"/>
    <property type="molecule type" value="Genomic_DNA"/>
</dbReference>
<reference evidence="2" key="1">
    <citation type="submission" date="2016-10" db="EMBL/GenBank/DDBJ databases">
        <authorList>
            <person name="Varghese N."/>
            <person name="Submissions S."/>
        </authorList>
    </citation>
    <scope>NUCLEOTIDE SEQUENCE [LARGE SCALE GENOMIC DNA]</scope>
    <source>
        <strain evidence="2">CGMCC 1.8711</strain>
    </source>
</reference>
<proteinExistence type="predicted"/>
<evidence type="ECO:0000313" key="1">
    <source>
        <dbReference type="EMBL" id="SFR33477.1"/>
    </source>
</evidence>
<organism evidence="1 2">
    <name type="scientific">Halogeometricum limi</name>
    <dbReference type="NCBI Taxonomy" id="555875"/>
    <lineage>
        <taxon>Archaea</taxon>
        <taxon>Methanobacteriati</taxon>
        <taxon>Methanobacteriota</taxon>
        <taxon>Stenosarchaea group</taxon>
        <taxon>Halobacteria</taxon>
        <taxon>Halobacteriales</taxon>
        <taxon>Haloferacaceae</taxon>
        <taxon>Halogeometricum</taxon>
    </lineage>
</organism>
<sequence length="137" mass="13988">MEKPERLVSLKVVLVVVLVTAAGTSAATTVLVRNPATIVPATGTVQVDDDLTIDSQQLSYEGINVTGATVVVNNTGASEHTGTVHVRLVDDGATLATETTSETTFAAGATKSVDVSFGGNYSVANVTGIEVVVQRTG</sequence>
<evidence type="ECO:0008006" key="3">
    <source>
        <dbReference type="Google" id="ProtNLM"/>
    </source>
</evidence>
<dbReference type="Proteomes" id="UP000243250">
    <property type="component" value="Unassembled WGS sequence"/>
</dbReference>
<accession>A0A1I6FUI5</accession>
<dbReference type="STRING" id="555875.SAMN04488124_0309"/>
<dbReference type="RefSeq" id="WP_089876119.1">
    <property type="nucleotide sequence ID" value="NZ_FOYS01000001.1"/>
</dbReference>
<gene>
    <name evidence="1" type="ORF">SAMN04488124_0309</name>
</gene>
<keyword evidence="2" id="KW-1185">Reference proteome</keyword>